<proteinExistence type="predicted"/>
<dbReference type="Proteomes" id="UP000176725">
    <property type="component" value="Unassembled WGS sequence"/>
</dbReference>
<evidence type="ECO:0000313" key="3">
    <source>
        <dbReference type="Proteomes" id="UP000176725"/>
    </source>
</evidence>
<gene>
    <name evidence="2" type="ORF">A2893_01875</name>
</gene>
<organism evidence="2 3">
    <name type="scientific">Candidatus Woesebacteria bacterium RIFCSPLOWO2_01_FULL_39_25</name>
    <dbReference type="NCBI Taxonomy" id="1802521"/>
    <lineage>
        <taxon>Bacteria</taxon>
        <taxon>Candidatus Woeseibacteriota</taxon>
    </lineage>
</organism>
<protein>
    <submittedName>
        <fullName evidence="2">Uncharacterized protein</fullName>
    </submittedName>
</protein>
<accession>A0A1F8BI27</accession>
<dbReference type="EMBL" id="MGHH01000015">
    <property type="protein sequence ID" value="OGM63711.1"/>
    <property type="molecule type" value="Genomic_DNA"/>
</dbReference>
<evidence type="ECO:0000256" key="1">
    <source>
        <dbReference type="SAM" id="MobiDB-lite"/>
    </source>
</evidence>
<name>A0A1F8BI27_9BACT</name>
<feature type="region of interest" description="Disordered" evidence="1">
    <location>
        <begin position="1"/>
        <end position="27"/>
    </location>
</feature>
<dbReference type="AlphaFoldDB" id="A0A1F8BI27"/>
<sequence length="83" mass="9198">MANYGLPDERGRIGGRQATPREKARARVEGFTRAARYDTYVRSGMPPENAATLIGVKLPTGVYLHPTEIRRIVEQGGSSKKRI</sequence>
<evidence type="ECO:0000313" key="2">
    <source>
        <dbReference type="EMBL" id="OGM63711.1"/>
    </source>
</evidence>
<comment type="caution">
    <text evidence="2">The sequence shown here is derived from an EMBL/GenBank/DDBJ whole genome shotgun (WGS) entry which is preliminary data.</text>
</comment>
<reference evidence="2 3" key="1">
    <citation type="journal article" date="2016" name="Nat. Commun.">
        <title>Thousands of microbial genomes shed light on interconnected biogeochemical processes in an aquifer system.</title>
        <authorList>
            <person name="Anantharaman K."/>
            <person name="Brown C.T."/>
            <person name="Hug L.A."/>
            <person name="Sharon I."/>
            <person name="Castelle C.J."/>
            <person name="Probst A.J."/>
            <person name="Thomas B.C."/>
            <person name="Singh A."/>
            <person name="Wilkins M.J."/>
            <person name="Karaoz U."/>
            <person name="Brodie E.L."/>
            <person name="Williams K.H."/>
            <person name="Hubbard S.S."/>
            <person name="Banfield J.F."/>
        </authorList>
    </citation>
    <scope>NUCLEOTIDE SEQUENCE [LARGE SCALE GENOMIC DNA]</scope>
</reference>
<dbReference type="STRING" id="1802521.A2893_01875"/>